<dbReference type="GO" id="GO:0005254">
    <property type="term" value="F:chloride channel activity"/>
    <property type="evidence" value="ECO:0007669"/>
    <property type="project" value="InterPro"/>
</dbReference>
<keyword evidence="3" id="KW-1003">Cell membrane</keyword>
<dbReference type="InterPro" id="IPR044669">
    <property type="entry name" value="YneE/VCCN1/2-like"/>
</dbReference>
<keyword evidence="5 8" id="KW-1133">Transmembrane helix</keyword>
<comment type="subcellular location">
    <subcellularLocation>
        <location evidence="1">Cell membrane</location>
        <topology evidence="1">Multi-pass membrane protein</topology>
    </subcellularLocation>
</comment>
<evidence type="ECO:0000256" key="8">
    <source>
        <dbReference type="SAM" id="Phobius"/>
    </source>
</evidence>
<feature type="non-terminal residue" evidence="9">
    <location>
        <position position="302"/>
    </location>
</feature>
<feature type="transmembrane region" description="Helical" evidence="8">
    <location>
        <begin position="40"/>
        <end position="61"/>
    </location>
</feature>
<evidence type="ECO:0000313" key="9">
    <source>
        <dbReference type="EMBL" id="RKO92666.1"/>
    </source>
</evidence>
<keyword evidence="10" id="KW-1185">Reference proteome</keyword>
<evidence type="ECO:0000313" key="10">
    <source>
        <dbReference type="Proteomes" id="UP000269721"/>
    </source>
</evidence>
<feature type="non-terminal residue" evidence="9">
    <location>
        <position position="1"/>
    </location>
</feature>
<dbReference type="PANTHER" id="PTHR33281">
    <property type="entry name" value="UPF0187 PROTEIN YNEE"/>
    <property type="match status" value="1"/>
</dbReference>
<keyword evidence="6" id="KW-0406">Ion transport</keyword>
<feature type="transmembrane region" description="Helical" evidence="8">
    <location>
        <begin position="7"/>
        <end position="28"/>
    </location>
</feature>
<evidence type="ECO:0000256" key="5">
    <source>
        <dbReference type="ARBA" id="ARBA00022989"/>
    </source>
</evidence>
<keyword evidence="2" id="KW-0813">Transport</keyword>
<evidence type="ECO:0000256" key="2">
    <source>
        <dbReference type="ARBA" id="ARBA00022448"/>
    </source>
</evidence>
<sequence length="302" mass="33924">YSELFTLSGSVIPAVVLPSFLLTLWGSLWTCLYEIQGYKWVSIASTPITVLGVVMGLLLVFRTNTAYDRYWEGRRLWGTLVTQIRNLSRFVWVGTLVQTEHHILEKKGCMNLLLAFAFATKHYLRDEHGSSYNDLHSLLTHLPDFKPGAPHPNILNMPLEISYHISSFIASSRLANLIEAPQESAMMASLSSMIDCLTSFERIRNTPIPLAYSIHLKQTLMLYILTIPFQLVGPLGWGTIPIMFIASFTLLGIEGIGGEIEDPFGYDENDLPLLEFCDSLREEINKVMTRPSSLDPATWGAP</sequence>
<reference evidence="10" key="1">
    <citation type="journal article" date="2018" name="Nat. Microbiol.">
        <title>Leveraging single-cell genomics to expand the fungal tree of life.</title>
        <authorList>
            <person name="Ahrendt S.R."/>
            <person name="Quandt C.A."/>
            <person name="Ciobanu D."/>
            <person name="Clum A."/>
            <person name="Salamov A."/>
            <person name="Andreopoulos B."/>
            <person name="Cheng J.F."/>
            <person name="Woyke T."/>
            <person name="Pelin A."/>
            <person name="Henrissat B."/>
            <person name="Reynolds N.K."/>
            <person name="Benny G.L."/>
            <person name="Smith M.E."/>
            <person name="James T.Y."/>
            <person name="Grigoriev I.V."/>
        </authorList>
    </citation>
    <scope>NUCLEOTIDE SEQUENCE [LARGE SCALE GENOMIC DNA]</scope>
</reference>
<evidence type="ECO:0000256" key="7">
    <source>
        <dbReference type="ARBA" id="ARBA00023136"/>
    </source>
</evidence>
<dbReference type="EMBL" id="KZ994544">
    <property type="protein sequence ID" value="RKO92666.1"/>
    <property type="molecule type" value="Genomic_DNA"/>
</dbReference>
<name>A0A4P9WPD8_9FUNG</name>
<evidence type="ECO:0000256" key="3">
    <source>
        <dbReference type="ARBA" id="ARBA00022475"/>
    </source>
</evidence>
<protein>
    <submittedName>
        <fullName evidence="9">Bestrophin/UPF0187</fullName>
    </submittedName>
</protein>
<dbReference type="OrthoDB" id="1368at2759"/>
<accession>A0A4P9WPD8</accession>
<dbReference type="Pfam" id="PF25539">
    <property type="entry name" value="Bestrophin_2"/>
    <property type="match status" value="1"/>
</dbReference>
<evidence type="ECO:0000256" key="1">
    <source>
        <dbReference type="ARBA" id="ARBA00004651"/>
    </source>
</evidence>
<gene>
    <name evidence="9" type="ORF">BDK51DRAFT_11246</name>
</gene>
<dbReference type="AlphaFoldDB" id="A0A4P9WPD8"/>
<proteinExistence type="predicted"/>
<keyword evidence="4 8" id="KW-0812">Transmembrane</keyword>
<dbReference type="GO" id="GO:0005886">
    <property type="term" value="C:plasma membrane"/>
    <property type="evidence" value="ECO:0007669"/>
    <property type="project" value="UniProtKB-SubCell"/>
</dbReference>
<evidence type="ECO:0000256" key="6">
    <source>
        <dbReference type="ARBA" id="ARBA00023065"/>
    </source>
</evidence>
<dbReference type="Proteomes" id="UP000269721">
    <property type="component" value="Unassembled WGS sequence"/>
</dbReference>
<evidence type="ECO:0000256" key="4">
    <source>
        <dbReference type="ARBA" id="ARBA00022692"/>
    </source>
</evidence>
<dbReference type="PANTHER" id="PTHR33281:SF19">
    <property type="entry name" value="VOLTAGE-DEPENDENT ANION CHANNEL-FORMING PROTEIN YNEE"/>
    <property type="match status" value="1"/>
</dbReference>
<organism evidence="9 10">
    <name type="scientific">Blyttiomyces helicus</name>
    <dbReference type="NCBI Taxonomy" id="388810"/>
    <lineage>
        <taxon>Eukaryota</taxon>
        <taxon>Fungi</taxon>
        <taxon>Fungi incertae sedis</taxon>
        <taxon>Chytridiomycota</taxon>
        <taxon>Chytridiomycota incertae sedis</taxon>
        <taxon>Chytridiomycetes</taxon>
        <taxon>Chytridiomycetes incertae sedis</taxon>
        <taxon>Blyttiomyces</taxon>
    </lineage>
</organism>
<keyword evidence="7 8" id="KW-0472">Membrane</keyword>